<comment type="caution">
    <text evidence="2">The sequence shown here is derived from an EMBL/GenBank/DDBJ whole genome shotgun (WGS) entry which is preliminary data.</text>
</comment>
<accession>A0ABU9NJN7</accession>
<protein>
    <submittedName>
        <fullName evidence="2">Cytochrome C</fullName>
    </submittedName>
</protein>
<dbReference type="RefSeq" id="WP_342690535.1">
    <property type="nucleotide sequence ID" value="NZ_JBCGDP010000002.1"/>
</dbReference>
<feature type="transmembrane region" description="Helical" evidence="1">
    <location>
        <begin position="110"/>
        <end position="128"/>
    </location>
</feature>
<keyword evidence="1" id="KW-0812">Transmembrane</keyword>
<keyword evidence="1" id="KW-1133">Transmembrane helix</keyword>
<gene>
    <name evidence="2" type="ORF">WFZ86_02945</name>
</gene>
<name>A0ABU9NJN7_9FLAO</name>
<keyword evidence="1" id="KW-0472">Membrane</keyword>
<evidence type="ECO:0000256" key="1">
    <source>
        <dbReference type="SAM" id="Phobius"/>
    </source>
</evidence>
<organism evidence="2 3">
    <name type="scientific">Flavobacterium polysaccharolyticum</name>
    <dbReference type="NCBI Taxonomy" id="3133148"/>
    <lineage>
        <taxon>Bacteria</taxon>
        <taxon>Pseudomonadati</taxon>
        <taxon>Bacteroidota</taxon>
        <taxon>Flavobacteriia</taxon>
        <taxon>Flavobacteriales</taxon>
        <taxon>Flavobacteriaceae</taxon>
        <taxon>Flavobacterium</taxon>
    </lineage>
</organism>
<reference evidence="2 3" key="1">
    <citation type="submission" date="2024-03" db="EMBL/GenBank/DDBJ databases">
        <title>Two novel species of the genus Flavobacterium exhibiting potentially degradation of complex polysaccharides.</title>
        <authorList>
            <person name="Lian X."/>
        </authorList>
    </citation>
    <scope>NUCLEOTIDE SEQUENCE [LARGE SCALE GENOMIC DNA]</scope>
    <source>
        <strain evidence="2 3">N6</strain>
    </source>
</reference>
<evidence type="ECO:0000313" key="3">
    <source>
        <dbReference type="Proteomes" id="UP001468798"/>
    </source>
</evidence>
<keyword evidence="3" id="KW-1185">Reference proteome</keyword>
<sequence length="133" mass="15005">MEDKNKIMIFLDDEKQPIASFSAPVNFELDTKKIVDGEHILTIVSKDISGKEGIRKIPFEVRNGPAIAVEGLKDHEKVDGIISLMINAYGKGNQTKFNIEGIETPQSVPTWLWVFIMSFVGWALYYLITNFSL</sequence>
<evidence type="ECO:0000313" key="2">
    <source>
        <dbReference type="EMBL" id="MEM0575442.1"/>
    </source>
</evidence>
<dbReference type="EMBL" id="JBCGDP010000002">
    <property type="protein sequence ID" value="MEM0575442.1"/>
    <property type="molecule type" value="Genomic_DNA"/>
</dbReference>
<dbReference type="Proteomes" id="UP001468798">
    <property type="component" value="Unassembled WGS sequence"/>
</dbReference>
<proteinExistence type="predicted"/>